<protein>
    <recommendedName>
        <fullName evidence="3">Secreted protein</fullName>
    </recommendedName>
</protein>
<dbReference type="STRING" id="1907.SGLAU_18025"/>
<dbReference type="EMBL" id="CP009438">
    <property type="protein sequence ID" value="AIR99567.1"/>
    <property type="molecule type" value="Genomic_DNA"/>
</dbReference>
<dbReference type="KEGG" id="sgu:SGLAU_18025"/>
<accession>A0A089X6N3</accession>
<keyword evidence="2" id="KW-1185">Reference proteome</keyword>
<gene>
    <name evidence="1" type="ORF">SGLAU_18025</name>
</gene>
<evidence type="ECO:0008006" key="3">
    <source>
        <dbReference type="Google" id="ProtNLM"/>
    </source>
</evidence>
<dbReference type="Proteomes" id="UP000029482">
    <property type="component" value="Chromosome"/>
</dbReference>
<reference evidence="2" key="1">
    <citation type="journal article" date="2015" name="J. Biotechnol.">
        <title>Complete genome sequence of the actinobacterium Streptomyces glaucescens GLA.O (DSM 40922) consisting of a linear chromosome and one linear plasmid.</title>
        <authorList>
            <person name="Ortseifen V."/>
            <person name="Winkler A."/>
            <person name="Albersmeier A."/>
            <person name="Wendler S."/>
            <person name="Puhler A."/>
            <person name="Kalinowski J."/>
            <person name="Ruckert C."/>
        </authorList>
    </citation>
    <scope>NUCLEOTIDE SEQUENCE [LARGE SCALE GENOMIC DNA]</scope>
    <source>
        <strain evidence="2">DSM 40922 / GLA O</strain>
    </source>
</reference>
<proteinExistence type="predicted"/>
<dbReference type="HOGENOM" id="CLU_2345457_0_0_11"/>
<dbReference type="AlphaFoldDB" id="A0A089X6N3"/>
<sequence length="97" mass="10097">MTGSDLEAFLEMTGNAVTARIRNADASDSVTTDDAVSIVLGVDTADGTHLEFIRPVDEVGPGTSWEHTWTIQGPVRHADANVRDGSGSVLATASADV</sequence>
<organism evidence="1 2">
    <name type="scientific">Streptomyces glaucescens</name>
    <dbReference type="NCBI Taxonomy" id="1907"/>
    <lineage>
        <taxon>Bacteria</taxon>
        <taxon>Bacillati</taxon>
        <taxon>Actinomycetota</taxon>
        <taxon>Actinomycetes</taxon>
        <taxon>Kitasatosporales</taxon>
        <taxon>Streptomycetaceae</taxon>
        <taxon>Streptomyces</taxon>
    </lineage>
</organism>
<evidence type="ECO:0000313" key="1">
    <source>
        <dbReference type="EMBL" id="AIR99567.1"/>
    </source>
</evidence>
<dbReference type="RefSeq" id="WP_043502692.1">
    <property type="nucleotide sequence ID" value="NZ_CP009438.1"/>
</dbReference>
<evidence type="ECO:0000313" key="2">
    <source>
        <dbReference type="Proteomes" id="UP000029482"/>
    </source>
</evidence>
<name>A0A089X6N3_STRGA</name>